<dbReference type="InterPro" id="IPR002999">
    <property type="entry name" value="Tudor"/>
</dbReference>
<dbReference type="SMART" id="SM00333">
    <property type="entry name" value="TUDOR"/>
    <property type="match status" value="1"/>
</dbReference>
<feature type="region of interest" description="Disordered" evidence="14">
    <location>
        <begin position="284"/>
        <end position="613"/>
    </location>
</feature>
<evidence type="ECO:0000256" key="10">
    <source>
        <dbReference type="ARBA" id="ARBA00035105"/>
    </source>
</evidence>
<keyword evidence="7" id="KW-0156">Chromatin regulator</keyword>
<evidence type="ECO:0000256" key="11">
    <source>
        <dbReference type="ARBA" id="ARBA00037618"/>
    </source>
</evidence>
<dbReference type="GO" id="GO:0006397">
    <property type="term" value="P:mRNA processing"/>
    <property type="evidence" value="ECO:0007669"/>
    <property type="project" value="UniProtKB-KW"/>
</dbReference>
<dbReference type="PANTHER" id="PTHR13681">
    <property type="entry name" value="SURVIVAL OF MOTOR NEURON-RELATED-SPLICING FACTOR 30-RELATED"/>
    <property type="match status" value="1"/>
</dbReference>
<dbReference type="InterPro" id="IPR042470">
    <property type="entry name" value="RMI1_N_C_sf"/>
</dbReference>
<dbReference type="SUPFAM" id="SSF63748">
    <property type="entry name" value="Tudor/PWWP/MBT"/>
    <property type="match status" value="1"/>
</dbReference>
<dbReference type="SMART" id="SM00165">
    <property type="entry name" value="UBA"/>
    <property type="match status" value="1"/>
</dbReference>
<feature type="compositionally biased region" description="Polar residues" evidence="14">
    <location>
        <begin position="358"/>
        <end position="372"/>
    </location>
</feature>
<dbReference type="Proteomes" id="UP001165740">
    <property type="component" value="Chromosome 8"/>
</dbReference>
<feature type="compositionally biased region" description="Polar residues" evidence="14">
    <location>
        <begin position="381"/>
        <end position="426"/>
    </location>
</feature>
<evidence type="ECO:0000256" key="12">
    <source>
        <dbReference type="ARBA" id="ARBA00041083"/>
    </source>
</evidence>
<dbReference type="InterPro" id="IPR009060">
    <property type="entry name" value="UBA-like_sf"/>
</dbReference>
<evidence type="ECO:0000256" key="9">
    <source>
        <dbReference type="ARBA" id="ARBA00023242"/>
    </source>
</evidence>
<evidence type="ECO:0000259" key="16">
    <source>
        <dbReference type="PROSITE" id="PS50304"/>
    </source>
</evidence>
<feature type="region of interest" description="Disordered" evidence="14">
    <location>
        <begin position="732"/>
        <end position="757"/>
    </location>
</feature>
<evidence type="ECO:0000256" key="2">
    <source>
        <dbReference type="ARBA" id="ARBA00004408"/>
    </source>
</evidence>
<feature type="compositionally biased region" description="Low complexity" evidence="14">
    <location>
        <begin position="490"/>
        <end position="503"/>
    </location>
</feature>
<keyword evidence="9" id="KW-0539">Nucleus</keyword>
<dbReference type="PROSITE" id="PS50030">
    <property type="entry name" value="UBA"/>
    <property type="match status" value="1"/>
</dbReference>
<dbReference type="PANTHER" id="PTHR13681:SF24">
    <property type="entry name" value="TUDOR DOMAIN-CONTAINING PROTEIN 3"/>
    <property type="match status" value="1"/>
</dbReference>
<dbReference type="OMA" id="YHQRSRN"/>
<dbReference type="InterPro" id="IPR015940">
    <property type="entry name" value="UBA"/>
</dbReference>
<dbReference type="AlphaFoldDB" id="A0A9W3B324"/>
<dbReference type="Gene3D" id="1.10.8.10">
    <property type="entry name" value="DNA helicase RuvA subunit, C-terminal domain"/>
    <property type="match status" value="1"/>
</dbReference>
<feature type="compositionally biased region" description="Basic and acidic residues" evidence="14">
    <location>
        <begin position="520"/>
        <end position="531"/>
    </location>
</feature>
<accession>A0A9W3B324</accession>
<evidence type="ECO:0000256" key="7">
    <source>
        <dbReference type="ARBA" id="ARBA00022853"/>
    </source>
</evidence>
<feature type="compositionally biased region" description="Basic and acidic residues" evidence="14">
    <location>
        <begin position="305"/>
        <end position="316"/>
    </location>
</feature>
<evidence type="ECO:0000313" key="18">
    <source>
        <dbReference type="RefSeq" id="XP_055893878.1"/>
    </source>
</evidence>
<dbReference type="Pfam" id="PF08585">
    <property type="entry name" value="RMI1_N_C"/>
    <property type="match status" value="1"/>
</dbReference>
<dbReference type="GeneID" id="106059984"/>
<evidence type="ECO:0000256" key="13">
    <source>
        <dbReference type="ARBA" id="ARBA00042567"/>
    </source>
</evidence>
<proteinExistence type="inferred from homology"/>
<comment type="function">
    <text evidence="11">Involved in spliceosome assembly.</text>
</comment>
<evidence type="ECO:0000259" key="15">
    <source>
        <dbReference type="PROSITE" id="PS50030"/>
    </source>
</evidence>
<dbReference type="Gene3D" id="2.40.50.770">
    <property type="entry name" value="RecQ-mediated genome instability protein Rmi1, C-terminal domain"/>
    <property type="match status" value="1"/>
</dbReference>
<dbReference type="OrthoDB" id="434939at2759"/>
<evidence type="ECO:0000256" key="6">
    <source>
        <dbReference type="ARBA" id="ARBA00022728"/>
    </source>
</evidence>
<dbReference type="GO" id="GO:0015030">
    <property type="term" value="C:Cajal body"/>
    <property type="evidence" value="ECO:0007669"/>
    <property type="project" value="UniProtKB-SubCell"/>
</dbReference>
<keyword evidence="5" id="KW-0507">mRNA processing</keyword>
<feature type="compositionally biased region" description="Polar residues" evidence="14">
    <location>
        <begin position="504"/>
        <end position="519"/>
    </location>
</feature>
<comment type="similarity">
    <text evidence="3">Belongs to the SMN family.</text>
</comment>
<comment type="function">
    <text evidence="10">Scaffolding protein that specifically recognizes and binds dimethylarginine-containing proteins. Plays a role in the regulation of translation of target mRNAs by binding Arg/Gly-rich motifs (GAR) in dimethylarginine-containing proteins. In nucleus, acts as a coactivator: recognizes and binds asymmetric dimethylation on the core histone tails associated with transcriptional activation (H3R17me2a and H4R3me2a) and recruits proteins at these arginine-methylated loci. In cytoplasm, acts as an antiviral factor that participates in the assembly of stress granules together with G3BP1.</text>
</comment>
<evidence type="ECO:0000256" key="5">
    <source>
        <dbReference type="ARBA" id="ARBA00022664"/>
    </source>
</evidence>
<dbReference type="InterPro" id="IPR013894">
    <property type="entry name" value="RMI1_OB"/>
</dbReference>
<feature type="compositionally biased region" description="Basic and acidic residues" evidence="14">
    <location>
        <begin position="479"/>
        <end position="489"/>
    </location>
</feature>
<keyword evidence="8" id="KW-0508">mRNA splicing</keyword>
<dbReference type="Gene3D" id="2.30.30.140">
    <property type="match status" value="1"/>
</dbReference>
<feature type="domain" description="UBA" evidence="15">
    <location>
        <begin position="250"/>
        <end position="290"/>
    </location>
</feature>
<feature type="domain" description="Tudor" evidence="16">
    <location>
        <begin position="635"/>
        <end position="695"/>
    </location>
</feature>
<feature type="compositionally biased region" description="Low complexity" evidence="14">
    <location>
        <begin position="556"/>
        <end position="573"/>
    </location>
</feature>
<feature type="compositionally biased region" description="Basic and acidic residues" evidence="14">
    <location>
        <begin position="339"/>
        <end position="357"/>
    </location>
</feature>
<dbReference type="SUPFAM" id="SSF46934">
    <property type="entry name" value="UBA-like"/>
    <property type="match status" value="1"/>
</dbReference>
<feature type="compositionally biased region" description="Polar residues" evidence="14">
    <location>
        <begin position="466"/>
        <end position="478"/>
    </location>
</feature>
<dbReference type="GO" id="GO:0008380">
    <property type="term" value="P:RNA splicing"/>
    <property type="evidence" value="ECO:0007669"/>
    <property type="project" value="UniProtKB-KW"/>
</dbReference>
<dbReference type="SMART" id="SM01161">
    <property type="entry name" value="DUF1767"/>
    <property type="match status" value="1"/>
</dbReference>
<reference evidence="18" key="1">
    <citation type="submission" date="2025-08" db="UniProtKB">
        <authorList>
            <consortium name="RefSeq"/>
        </authorList>
    </citation>
    <scope>IDENTIFICATION</scope>
</reference>
<dbReference type="GO" id="GO:0003723">
    <property type="term" value="F:RNA binding"/>
    <property type="evidence" value="ECO:0007669"/>
    <property type="project" value="InterPro"/>
</dbReference>
<dbReference type="GO" id="GO:0005681">
    <property type="term" value="C:spliceosomal complex"/>
    <property type="evidence" value="ECO:0007669"/>
    <property type="project" value="UniProtKB-KW"/>
</dbReference>
<evidence type="ECO:0000256" key="3">
    <source>
        <dbReference type="ARBA" id="ARBA00005371"/>
    </source>
</evidence>
<keyword evidence="17" id="KW-1185">Reference proteome</keyword>
<gene>
    <name evidence="18" type="primary">LOC106059984</name>
</gene>
<evidence type="ECO:0000313" key="17">
    <source>
        <dbReference type="Proteomes" id="UP001165740"/>
    </source>
</evidence>
<dbReference type="Pfam" id="PF06003">
    <property type="entry name" value="SMN_Tudor"/>
    <property type="match status" value="1"/>
</dbReference>
<dbReference type="Pfam" id="PF00627">
    <property type="entry name" value="UBA"/>
    <property type="match status" value="1"/>
</dbReference>
<dbReference type="PROSITE" id="PS50304">
    <property type="entry name" value="TUDOR"/>
    <property type="match status" value="1"/>
</dbReference>
<keyword evidence="6" id="KW-0747">Spliceosome</keyword>
<comment type="subcellular location">
    <subcellularLocation>
        <location evidence="1">Nucleus speckle</location>
    </subcellularLocation>
    <subcellularLocation>
        <location evidence="2">Nucleus</location>
        <location evidence="2">Cajal body</location>
    </subcellularLocation>
</comment>
<dbReference type="GO" id="GO:0016607">
    <property type="term" value="C:nuclear speck"/>
    <property type="evidence" value="ECO:0007669"/>
    <property type="project" value="UniProtKB-SubCell"/>
</dbReference>
<dbReference type="GO" id="GO:0006325">
    <property type="term" value="P:chromatin organization"/>
    <property type="evidence" value="ECO:0007669"/>
    <property type="project" value="UniProtKB-KW"/>
</dbReference>
<evidence type="ECO:0000256" key="4">
    <source>
        <dbReference type="ARBA" id="ARBA00013421"/>
    </source>
</evidence>
<dbReference type="GO" id="GO:0005737">
    <property type="term" value="C:cytoplasm"/>
    <property type="evidence" value="ECO:0007669"/>
    <property type="project" value="InterPro"/>
</dbReference>
<evidence type="ECO:0000256" key="1">
    <source>
        <dbReference type="ARBA" id="ARBA00004324"/>
    </source>
</evidence>
<dbReference type="RefSeq" id="XP_055893878.1">
    <property type="nucleotide sequence ID" value="XM_056037903.1"/>
</dbReference>
<evidence type="ECO:0000256" key="14">
    <source>
        <dbReference type="SAM" id="MobiDB-lite"/>
    </source>
</evidence>
<protein>
    <recommendedName>
        <fullName evidence="12">Survival of motor neuron-related-splicing factor 30</fullName>
    </recommendedName>
    <alternativeName>
        <fullName evidence="13">Survival motor neuron domain-containing protein 1</fullName>
    </alternativeName>
    <alternativeName>
        <fullName evidence="4">Tudor domain-containing protein 3</fullName>
    </alternativeName>
</protein>
<evidence type="ECO:0000256" key="8">
    <source>
        <dbReference type="ARBA" id="ARBA00023187"/>
    </source>
</evidence>
<feature type="compositionally biased region" description="Polar residues" evidence="14">
    <location>
        <begin position="745"/>
        <end position="757"/>
    </location>
</feature>
<organism evidence="17 18">
    <name type="scientific">Biomphalaria glabrata</name>
    <name type="common">Bloodfluke planorb</name>
    <name type="synonym">Freshwater snail</name>
    <dbReference type="NCBI Taxonomy" id="6526"/>
    <lineage>
        <taxon>Eukaryota</taxon>
        <taxon>Metazoa</taxon>
        <taxon>Spiralia</taxon>
        <taxon>Lophotrochozoa</taxon>
        <taxon>Mollusca</taxon>
        <taxon>Gastropoda</taxon>
        <taxon>Heterobranchia</taxon>
        <taxon>Euthyneura</taxon>
        <taxon>Panpulmonata</taxon>
        <taxon>Hygrophila</taxon>
        <taxon>Lymnaeoidea</taxon>
        <taxon>Planorbidae</taxon>
        <taxon>Biomphalaria</taxon>
    </lineage>
</organism>
<dbReference type="CDD" id="cd14270">
    <property type="entry name" value="UBA"/>
    <property type="match status" value="1"/>
</dbReference>
<feature type="compositionally biased region" description="Basic and acidic residues" evidence="14">
    <location>
        <begin position="197"/>
        <end position="215"/>
    </location>
</feature>
<feature type="compositionally biased region" description="Basic and acidic residues" evidence="14">
    <location>
        <begin position="445"/>
        <end position="455"/>
    </location>
</feature>
<feature type="compositionally biased region" description="Polar residues" evidence="14">
    <location>
        <begin position="591"/>
        <end position="602"/>
    </location>
</feature>
<dbReference type="InterPro" id="IPR010304">
    <property type="entry name" value="SMN_Tudor"/>
</dbReference>
<name>A0A9W3B324_BIOGL</name>
<feature type="region of interest" description="Disordered" evidence="14">
    <location>
        <begin position="168"/>
        <end position="223"/>
    </location>
</feature>
<sequence length="757" mass="83195">MAASELNRRGWHINEEKLSSMCDGSKASVDSIVQKFLDIDLRDIGVQCLNEEINRGRVDYVEGPLVLQLQKLRVVSAAKDNEESQVAPKLCRLSLTDGHVTCSAVTLEPIKGLGTKTPPGSKLQLTGTIEVETNFLLLTNKNTTLLGGRVEGLASTWELKKSLAQQSLTRSSARGEGGPPPFVPFGKKILNDTLPPSKKDNFKSLNNTKEKKTSEETSEFEQQRQAALNEALQAKSSSGGVKTFGGGKVMVNDKDVAKIADMGFSAEEATTALRASNGNFGDALNTLLSGKPRNQRGGMRGGRGGRGDGRRGRGRDYDEDADVPINTRPSGPATLFDFLETKIPTKEEGKKPLRATENKTSSSGSSTLANESKSSKDSGAYTGQQIKFQDSSSKASYKGSNQDSFTKASYQGNSQTSQDSYGNRGAQSEESRSQQQVAPRFAKMGRGDNQKDRSEGSGSYEDGSFESKSGAISNQSRTSYKENRQESSNRGRSRGYSNDNRSSTYQQGNKYNNSQGEQKSYNDQRNSEYKKRSYNQGGDYGRNNYGDHKNNYPSNNFSSQSSYDRNSSQSDFSANQTSDSKEGYGKPFKGGSNNKPAFNKTQPGLMPAPYPHQFAPVAGKQGYNNQQFSMNDRYWPNVGDNCLAKYWEDNEYYPASINAISSNGVTAVVTYLEFGNQEEVYIKDLQPLQQPPGWGYQMGPPVLMPGVETSLHDPSSYQGSTTFVPPMEFTRGGVKRYENDRRKPTQSYYQPPNQKLH</sequence>